<name>A0AAD6XJ88_9AGAR</name>
<organism evidence="3 4">
    <name type="scientific">Mycena belliarum</name>
    <dbReference type="NCBI Taxonomy" id="1033014"/>
    <lineage>
        <taxon>Eukaryota</taxon>
        <taxon>Fungi</taxon>
        <taxon>Dikarya</taxon>
        <taxon>Basidiomycota</taxon>
        <taxon>Agaricomycotina</taxon>
        <taxon>Agaricomycetes</taxon>
        <taxon>Agaricomycetidae</taxon>
        <taxon>Agaricales</taxon>
        <taxon>Marasmiineae</taxon>
        <taxon>Mycenaceae</taxon>
        <taxon>Mycena</taxon>
    </lineage>
</organism>
<dbReference type="Proteomes" id="UP001222325">
    <property type="component" value="Unassembled WGS sequence"/>
</dbReference>
<dbReference type="InterPro" id="IPR057023">
    <property type="entry name" value="PTP-SAK"/>
</dbReference>
<dbReference type="Pfam" id="PF09414">
    <property type="entry name" value="RNA_ligase"/>
    <property type="match status" value="1"/>
</dbReference>
<dbReference type="InterPro" id="IPR021122">
    <property type="entry name" value="RNA_ligase_dom_REL/Rnl2"/>
</dbReference>
<dbReference type="GO" id="GO:0016874">
    <property type="term" value="F:ligase activity"/>
    <property type="evidence" value="ECO:0007669"/>
    <property type="project" value="UniProtKB-KW"/>
</dbReference>
<dbReference type="GO" id="GO:0016791">
    <property type="term" value="F:phosphatase activity"/>
    <property type="evidence" value="ECO:0007669"/>
    <property type="project" value="UniProtKB-ARBA"/>
</dbReference>
<dbReference type="InterPro" id="IPR027417">
    <property type="entry name" value="P-loop_NTPase"/>
</dbReference>
<evidence type="ECO:0000313" key="3">
    <source>
        <dbReference type="EMBL" id="KAJ7075351.1"/>
    </source>
</evidence>
<keyword evidence="1" id="KW-0378">Hydrolase</keyword>
<evidence type="ECO:0000313" key="4">
    <source>
        <dbReference type="Proteomes" id="UP001222325"/>
    </source>
</evidence>
<dbReference type="PROSITE" id="PS50056">
    <property type="entry name" value="TYR_PHOSPHATASE_2"/>
    <property type="match status" value="1"/>
</dbReference>
<dbReference type="CDD" id="cd14504">
    <property type="entry name" value="DUSP23"/>
    <property type="match status" value="1"/>
</dbReference>
<dbReference type="SUPFAM" id="SSF52540">
    <property type="entry name" value="P-loop containing nucleoside triphosphate hydrolases"/>
    <property type="match status" value="1"/>
</dbReference>
<protein>
    <submittedName>
        <fullName evidence="3">ATP dependent DNA ligase</fullName>
    </submittedName>
</protein>
<keyword evidence="4" id="KW-1185">Reference proteome</keyword>
<keyword evidence="3" id="KW-0436">Ligase</keyword>
<dbReference type="SUPFAM" id="SSF52799">
    <property type="entry name" value="(Phosphotyrosine protein) phosphatases II"/>
    <property type="match status" value="1"/>
</dbReference>
<dbReference type="InterPro" id="IPR054498">
    <property type="entry name" value="2H-SAK"/>
</dbReference>
<dbReference type="InterPro" id="IPR029021">
    <property type="entry name" value="Prot-tyrosine_phosphatase-like"/>
</dbReference>
<dbReference type="InterPro" id="IPR052732">
    <property type="entry name" value="Cell-binding_unc_protein"/>
</dbReference>
<reference evidence="3" key="1">
    <citation type="submission" date="2023-03" db="EMBL/GenBank/DDBJ databases">
        <title>Massive genome expansion in bonnet fungi (Mycena s.s.) driven by repeated elements and novel gene families across ecological guilds.</title>
        <authorList>
            <consortium name="Lawrence Berkeley National Laboratory"/>
            <person name="Harder C.B."/>
            <person name="Miyauchi S."/>
            <person name="Viragh M."/>
            <person name="Kuo A."/>
            <person name="Thoen E."/>
            <person name="Andreopoulos B."/>
            <person name="Lu D."/>
            <person name="Skrede I."/>
            <person name="Drula E."/>
            <person name="Henrissat B."/>
            <person name="Morin E."/>
            <person name="Kohler A."/>
            <person name="Barry K."/>
            <person name="LaButti K."/>
            <person name="Morin E."/>
            <person name="Salamov A."/>
            <person name="Lipzen A."/>
            <person name="Mereny Z."/>
            <person name="Hegedus B."/>
            <person name="Baldrian P."/>
            <person name="Stursova M."/>
            <person name="Weitz H."/>
            <person name="Taylor A."/>
            <person name="Grigoriev I.V."/>
            <person name="Nagy L.G."/>
            <person name="Martin F."/>
            <person name="Kauserud H."/>
        </authorList>
    </citation>
    <scope>NUCLEOTIDE SEQUENCE</scope>
    <source>
        <strain evidence="3">CBHHK173m</strain>
    </source>
</reference>
<dbReference type="AlphaFoldDB" id="A0AAD6XJ88"/>
<dbReference type="Pfam" id="PF22784">
    <property type="entry name" value="PTP-SAK"/>
    <property type="match status" value="1"/>
</dbReference>
<dbReference type="Gene3D" id="3.30.470.30">
    <property type="entry name" value="DNA ligase/mRNA capping enzyme"/>
    <property type="match status" value="1"/>
</dbReference>
<evidence type="ECO:0000256" key="1">
    <source>
        <dbReference type="ARBA" id="ARBA00022801"/>
    </source>
</evidence>
<comment type="caution">
    <text evidence="3">The sequence shown here is derived from an EMBL/GenBank/DDBJ whole genome shotgun (WGS) entry which is preliminary data.</text>
</comment>
<dbReference type="Gene3D" id="3.90.190.10">
    <property type="entry name" value="Protein tyrosine phosphatase superfamily"/>
    <property type="match status" value="1"/>
</dbReference>
<dbReference type="EMBL" id="JARJCN010000098">
    <property type="protein sequence ID" value="KAJ7075351.1"/>
    <property type="molecule type" value="Genomic_DNA"/>
</dbReference>
<dbReference type="PANTHER" id="PTHR43883:SF1">
    <property type="entry name" value="GLUCONOKINASE"/>
    <property type="match status" value="1"/>
</dbReference>
<evidence type="ECO:0000259" key="2">
    <source>
        <dbReference type="PROSITE" id="PS50056"/>
    </source>
</evidence>
<dbReference type="InterPro" id="IPR000387">
    <property type="entry name" value="Tyr_Pase_dom"/>
</dbReference>
<accession>A0AAD6XJ88</accession>
<feature type="domain" description="Tyrosine specific protein phosphatases" evidence="2">
    <location>
        <begin position="365"/>
        <end position="432"/>
    </location>
</feature>
<dbReference type="Pfam" id="PF22547">
    <property type="entry name" value="2H-SAK"/>
    <property type="match status" value="1"/>
</dbReference>
<dbReference type="Gene3D" id="3.40.50.300">
    <property type="entry name" value="P-loop containing nucleotide triphosphate hydrolases"/>
    <property type="match status" value="1"/>
</dbReference>
<sequence>MADISLQKTRGILGLVGSRVDEIALRGLHSAPSDFRKSSLAPYHITLLSKDELKELSPGQLAKYVAVDSSNVMELGVGGNASVFFVVIIWAAGQLFRKQLGLPPKQFHITLSSKDDNALDKGVTSLLSGQFPAAPSLELLDHLAFTLHLSNLFQQEQPYCIDCIRAYPDSHRGFLRLADASLSLHEYKLALLSYGRASERSTDERVLDYCVKKLLECAKHTEWGSVMQKEELAQIPDTIADVLIAPWSHALRDRLSETDFVPTMQLESRLPLFIPGTPSPFKLPRWFRWLIPFHLAIMSTPRHEEDIATLASPHLGIRHVLTLTEEEPLPKKWFHGKPITNTFLPVANYNPPSIEQMDLIMSLLGDETKLPLLVHCGGGKGRAGTVAACYLSAYGFHKPAPYQDHPEMAAPDAIASLRLIRPGSLETAHQEAFVSKWCSTIWKRQSVYPDRPSEPAPCALEISGTLDKTSDLFMLVGLPGAGKSWFSEALRARDPTGWARISQDESGSRAACEREIGHAKGRVLLDRCNTAPEDRKGWLSLASNWASAPVCVWFDYEKALCESRAQMRAGHPTLPPGSRVRNAVEQMHRTFAEPTLGEGFKAIVHVKSFAAAEQLVERLSPPVMLYKFPRTPHLINLGAATSDDVFADRSALAGHVVITEKVDGANMGFWLSPERALHVQNRSHFVTPNSHEQFKKLGMWTDAHRAELLRVLGRDTHFPGRYVLYGEWLAATHSIPYARLPDRFMAFDLYDRSTDSWADRASLAALLADTTIQMVPVLYQGPLPSEADLRSMVQLPSQFWDGRIEGIYVKGERDGRVVSRGKVVRADFLAGNEHWTRGNIRMNELAQALE</sequence>
<gene>
    <name evidence="3" type="ORF">B0H15DRAFT_956596</name>
</gene>
<dbReference type="SUPFAM" id="SSF56091">
    <property type="entry name" value="DNA ligase/mRNA capping enzyme, catalytic domain"/>
    <property type="match status" value="1"/>
</dbReference>
<proteinExistence type="predicted"/>
<dbReference type="PANTHER" id="PTHR43883">
    <property type="entry name" value="SLR0207 PROTEIN"/>
    <property type="match status" value="1"/>
</dbReference>